<dbReference type="OrthoDB" id="9801054at2"/>
<dbReference type="Pfam" id="PF22082">
    <property type="entry name" value="TtuA_LIM_N"/>
    <property type="match status" value="1"/>
</dbReference>
<dbReference type="GO" id="GO:0002143">
    <property type="term" value="P:tRNA wobble position uridine thiolation"/>
    <property type="evidence" value="ECO:0007669"/>
    <property type="project" value="TreeGrafter"/>
</dbReference>
<dbReference type="InterPro" id="IPR000541">
    <property type="entry name" value="Ncs6/Tuc1/Ctu1"/>
</dbReference>
<dbReference type="GO" id="GO:0002144">
    <property type="term" value="C:cytosolic tRNA wobble base thiouridylase complex"/>
    <property type="evidence" value="ECO:0007669"/>
    <property type="project" value="TreeGrafter"/>
</dbReference>
<dbReference type="RefSeq" id="WP_089322707.1">
    <property type="nucleotide sequence ID" value="NZ_FZOB01000003.1"/>
</dbReference>
<sequence length="313" mass="35576">MLCKICKTKGKREKAVINLRHHKLALCKEHFIEWFEKHTLKTIEKFKMFSKNGKIGIAVSGGKDSLSLWYLLTKAGYETVGIHISLGIKANDYSEKSLELCKQMAERINRPLITFNLPDEFGYPIEKIAQLSGRDSVCSVCGTFKRYIMNKLALKENLEAIATGHNLDDESAVLLSNTLRWDTGYLGRQYPVLLEKGGFARKVKPFCFFTEKEIVSYAILNEIEFMETGCPNSEKATSPVYKQALALLEHKMPGTKLRFYKEFIKKARPIFEAVNKEEIKLVPCEKCGTPTTADVCSVCRILEKVKNAKSREN</sequence>
<keyword evidence="2" id="KW-0547">Nucleotide-binding</keyword>
<reference evidence="6" key="1">
    <citation type="submission" date="2017-06" db="EMBL/GenBank/DDBJ databases">
        <authorList>
            <person name="Varghese N."/>
            <person name="Submissions S."/>
        </authorList>
    </citation>
    <scope>NUCLEOTIDE SEQUENCE [LARGE SCALE GENOMIC DNA]</scope>
    <source>
        <strain evidence="6">DSM 15668</strain>
    </source>
</reference>
<feature type="binding site" evidence="2">
    <location>
        <position position="169"/>
    </location>
    <ligand>
        <name>ATP</name>
        <dbReference type="ChEBI" id="CHEBI:30616"/>
    </ligand>
</feature>
<dbReference type="Pfam" id="PF01171">
    <property type="entry name" value="ATP_bind_3"/>
    <property type="match status" value="1"/>
</dbReference>
<dbReference type="NCBIfam" id="TIGR00269">
    <property type="entry name" value="TIGR00269 family protein"/>
    <property type="match status" value="1"/>
</dbReference>
<dbReference type="GO" id="GO:0005524">
    <property type="term" value="F:ATP binding"/>
    <property type="evidence" value="ECO:0007669"/>
    <property type="project" value="UniProtKB-KW"/>
</dbReference>
<feature type="binding site" evidence="2">
    <location>
        <position position="84"/>
    </location>
    <ligand>
        <name>ATP</name>
        <dbReference type="ChEBI" id="CHEBI:30616"/>
    </ligand>
</feature>
<evidence type="ECO:0000313" key="5">
    <source>
        <dbReference type="EMBL" id="SNR70678.1"/>
    </source>
</evidence>
<proteinExistence type="predicted"/>
<feature type="binding site" evidence="2">
    <location>
        <position position="164"/>
    </location>
    <ligand>
        <name>ATP</name>
        <dbReference type="ChEBI" id="CHEBI:30616"/>
    </ligand>
</feature>
<dbReference type="InterPro" id="IPR020554">
    <property type="entry name" value="UPF0021_CS"/>
</dbReference>
<protein>
    <submittedName>
        <fullName evidence="5">TIGR00269 family protein</fullName>
    </submittedName>
</protein>
<dbReference type="SUPFAM" id="SSF52402">
    <property type="entry name" value="Adenine nucleotide alpha hydrolases-like"/>
    <property type="match status" value="1"/>
</dbReference>
<dbReference type="PANTHER" id="PTHR11807">
    <property type="entry name" value="ATPASES OF THE PP SUPERFAMILY-RELATED"/>
    <property type="match status" value="1"/>
</dbReference>
<dbReference type="Gene3D" id="3.40.50.620">
    <property type="entry name" value="HUPs"/>
    <property type="match status" value="1"/>
</dbReference>
<dbReference type="AlphaFoldDB" id="A0A238YIQ0"/>
<dbReference type="InterPro" id="IPR054306">
    <property type="entry name" value="TtuA-like_LIM_N"/>
</dbReference>
<feature type="binding site" evidence="2">
    <location>
        <position position="64"/>
    </location>
    <ligand>
        <name>ATP</name>
        <dbReference type="ChEBI" id="CHEBI:30616"/>
    </ligand>
</feature>
<keyword evidence="1" id="KW-0808">Transferase</keyword>
<feature type="domain" description="tRNA(Ile)-lysidine/2-thiocytidine synthase N-terminal" evidence="3">
    <location>
        <begin position="55"/>
        <end position="227"/>
    </location>
</feature>
<evidence type="ECO:0000313" key="6">
    <source>
        <dbReference type="Proteomes" id="UP000198405"/>
    </source>
</evidence>
<dbReference type="InterPro" id="IPR014729">
    <property type="entry name" value="Rossmann-like_a/b/a_fold"/>
</dbReference>
<dbReference type="GO" id="GO:0016740">
    <property type="term" value="F:transferase activity"/>
    <property type="evidence" value="ECO:0007669"/>
    <property type="project" value="UniProtKB-KW"/>
</dbReference>
<organism evidence="5 6">
    <name type="scientific">Desulfurobacterium atlanticum</name>
    <dbReference type="NCBI Taxonomy" id="240169"/>
    <lineage>
        <taxon>Bacteria</taxon>
        <taxon>Pseudomonadati</taxon>
        <taxon>Aquificota</taxon>
        <taxon>Aquificia</taxon>
        <taxon>Desulfurobacteriales</taxon>
        <taxon>Desulfurobacteriaceae</taxon>
        <taxon>Desulfurobacterium</taxon>
    </lineage>
</organism>
<accession>A0A238YIQ0</accession>
<feature type="domain" description="2-thiouridine synthetase TtuA-like N-terminal LIM" evidence="4">
    <location>
        <begin position="3"/>
        <end position="32"/>
    </location>
</feature>
<name>A0A238YIQ0_9BACT</name>
<keyword evidence="6" id="KW-1185">Reference proteome</keyword>
<dbReference type="PROSITE" id="PS01263">
    <property type="entry name" value="UPF0021"/>
    <property type="match status" value="1"/>
</dbReference>
<gene>
    <name evidence="5" type="ORF">SAMN06265340_103165</name>
</gene>
<evidence type="ECO:0000256" key="1">
    <source>
        <dbReference type="ARBA" id="ARBA00022679"/>
    </source>
</evidence>
<evidence type="ECO:0000259" key="3">
    <source>
        <dbReference type="Pfam" id="PF01171"/>
    </source>
</evidence>
<dbReference type="PIRSF" id="PIRSF004976">
    <property type="entry name" value="ATPase_YdaO"/>
    <property type="match status" value="1"/>
</dbReference>
<keyword evidence="2" id="KW-0067">ATP-binding</keyword>
<dbReference type="PANTHER" id="PTHR11807:SF27">
    <property type="entry name" value="TRNA-5-METHYLURIDINE(54) 2-SULFURTRANSFERASE"/>
    <property type="match status" value="1"/>
</dbReference>
<dbReference type="InterPro" id="IPR011063">
    <property type="entry name" value="TilS/TtcA_N"/>
</dbReference>
<evidence type="ECO:0000259" key="4">
    <source>
        <dbReference type="Pfam" id="PF22082"/>
    </source>
</evidence>
<evidence type="ECO:0000256" key="2">
    <source>
        <dbReference type="PIRSR" id="PIRSR004976-51"/>
    </source>
</evidence>
<feature type="binding site" evidence="2">
    <location>
        <begin position="58"/>
        <end position="60"/>
    </location>
    <ligand>
        <name>ATP</name>
        <dbReference type="ChEBI" id="CHEBI:30616"/>
    </ligand>
</feature>
<dbReference type="GO" id="GO:0000049">
    <property type="term" value="F:tRNA binding"/>
    <property type="evidence" value="ECO:0007669"/>
    <property type="project" value="InterPro"/>
</dbReference>
<dbReference type="InterPro" id="IPR035107">
    <property type="entry name" value="tRNA_thiolation_TtcA_Ctu1"/>
</dbReference>
<dbReference type="Proteomes" id="UP000198405">
    <property type="component" value="Unassembled WGS sequence"/>
</dbReference>
<dbReference type="EMBL" id="FZOB01000003">
    <property type="protein sequence ID" value="SNR70678.1"/>
    <property type="molecule type" value="Genomic_DNA"/>
</dbReference>